<dbReference type="GO" id="GO:0015074">
    <property type="term" value="P:DNA integration"/>
    <property type="evidence" value="ECO:0007669"/>
    <property type="project" value="InterPro"/>
</dbReference>
<dbReference type="InterPro" id="IPR012337">
    <property type="entry name" value="RNaseH-like_sf"/>
</dbReference>
<dbReference type="Proteomes" id="UP000199636">
    <property type="component" value="Unassembled WGS sequence"/>
</dbReference>
<dbReference type="SUPFAM" id="SSF53098">
    <property type="entry name" value="Ribonuclease H-like"/>
    <property type="match status" value="1"/>
</dbReference>
<reference evidence="4" key="1">
    <citation type="submission" date="2016-10" db="EMBL/GenBank/DDBJ databases">
        <authorList>
            <person name="Varghese N."/>
            <person name="Submissions S."/>
        </authorList>
    </citation>
    <scope>NUCLEOTIDE SEQUENCE [LARGE SCALE GENOMIC DNA]</scope>
    <source>
        <strain evidence="4">CCM 7469</strain>
    </source>
</reference>
<organism evidence="3 4">
    <name type="scientific">Pseudomonas panipatensis</name>
    <dbReference type="NCBI Taxonomy" id="428992"/>
    <lineage>
        <taxon>Bacteria</taxon>
        <taxon>Pseudomonadati</taxon>
        <taxon>Pseudomonadota</taxon>
        <taxon>Gammaproteobacteria</taxon>
        <taxon>Pseudomonadales</taxon>
        <taxon>Pseudomonadaceae</taxon>
        <taxon>Pseudomonas</taxon>
    </lineage>
</organism>
<dbReference type="InterPro" id="IPR036397">
    <property type="entry name" value="RNaseH_sf"/>
</dbReference>
<dbReference type="Gene3D" id="3.30.420.10">
    <property type="entry name" value="Ribonuclease H-like superfamily/Ribonuclease H"/>
    <property type="match status" value="1"/>
</dbReference>
<dbReference type="OrthoDB" id="501284at2"/>
<dbReference type="Pfam" id="PF09299">
    <property type="entry name" value="Mu-transpos_C"/>
    <property type="match status" value="1"/>
</dbReference>
<sequence>MKKIHKGQGFIWSGQECIYVASLAPGRVQIYLQQIQQYESVNLGELTPLSVNSKTKEIGDVFKVSDEAWGKALLRYDSVGKYKCGDCSIDELARELSVSVARAYALAATYDEEAGPQCMLPAARGRKHGVRMLPVQVETLIKEAIKEYKGPGVTFKSIWRAVRGQCQAAGLAVPSQVAVTSRIMEMDEAERARRRLGLKTANDTHQARPGKEKISAPLDKWEMDHCVVDCIIVDEVTRRALCRPWMTLIIDKHTRIIIGYYLSIHSPNSYSVAMAVMHAALPKDKWLRELGDRDIDYPYYGKPEVIGVDNAKEFKSRVFIRAAEKYDIKIKWRPIGKPWWGGTIERLNGTLNIGYINLLPGATLRSHLIRGDYDSEKESCMTFSEFKLWFARAVQQYNNEYHRIIKMTPHEKWVKYFTDNGVLSHPALISNPSEFSLDFMPEKERVIGRSGIEMNGFIYWAPELAPYVAPGVARNVKFNPNSIRQVWIQIPERGYLAVPFSDLSLSDMSLEEARLAKKDLKEHSPNAAETRAERSRAISKQADKNRELIKEAKISTKRARKAFENARSDRESRKSVPFVASEVDEVRESPPVDVDYTKPPEKFEIDL</sequence>
<evidence type="ECO:0000313" key="3">
    <source>
        <dbReference type="EMBL" id="SDI52016.1"/>
    </source>
</evidence>
<gene>
    <name evidence="3" type="ORF">SAMN05216272_11120</name>
</gene>
<evidence type="ECO:0000259" key="2">
    <source>
        <dbReference type="PROSITE" id="PS50994"/>
    </source>
</evidence>
<dbReference type="InterPro" id="IPR015378">
    <property type="entry name" value="Transposase-like_Mu_C"/>
</dbReference>
<name>A0A1G8L8Q4_9PSED</name>
<dbReference type="RefSeq" id="WP_090266516.1">
    <property type="nucleotide sequence ID" value="NZ_FNDS01000011.1"/>
</dbReference>
<dbReference type="InterPro" id="IPR001584">
    <property type="entry name" value="Integrase_cat-core"/>
</dbReference>
<dbReference type="AlphaFoldDB" id="A0A1G8L8Q4"/>
<dbReference type="STRING" id="428992.SAMN05216272_11120"/>
<dbReference type="GO" id="GO:0003676">
    <property type="term" value="F:nucleic acid binding"/>
    <property type="evidence" value="ECO:0007669"/>
    <property type="project" value="InterPro"/>
</dbReference>
<feature type="region of interest" description="Disordered" evidence="1">
    <location>
        <begin position="582"/>
        <end position="607"/>
    </location>
</feature>
<dbReference type="PROSITE" id="PS50994">
    <property type="entry name" value="INTEGRASE"/>
    <property type="match status" value="1"/>
</dbReference>
<accession>A0A1G8L8Q4</accession>
<evidence type="ECO:0000256" key="1">
    <source>
        <dbReference type="SAM" id="MobiDB-lite"/>
    </source>
</evidence>
<evidence type="ECO:0000313" key="4">
    <source>
        <dbReference type="Proteomes" id="UP000199636"/>
    </source>
</evidence>
<protein>
    <submittedName>
        <fullName evidence="3">Putative transposase</fullName>
    </submittedName>
</protein>
<feature type="compositionally biased region" description="Basic and acidic residues" evidence="1">
    <location>
        <begin position="584"/>
        <end position="607"/>
    </location>
</feature>
<dbReference type="EMBL" id="FNDS01000011">
    <property type="protein sequence ID" value="SDI52016.1"/>
    <property type="molecule type" value="Genomic_DNA"/>
</dbReference>
<proteinExistence type="predicted"/>
<feature type="domain" description="Integrase catalytic" evidence="2">
    <location>
        <begin position="213"/>
        <end position="417"/>
    </location>
</feature>
<keyword evidence="4" id="KW-1185">Reference proteome</keyword>